<gene>
    <name evidence="1" type="ORF">HCG48_24675</name>
</gene>
<dbReference type="EMBL" id="CP051167">
    <property type="protein sequence ID" value="QIZ73402.1"/>
    <property type="molecule type" value="Genomic_DNA"/>
</dbReference>
<protein>
    <recommendedName>
        <fullName evidence="3">Type IV pilin PilA</fullName>
    </recommendedName>
</protein>
<evidence type="ECO:0000313" key="2">
    <source>
        <dbReference type="Proteomes" id="UP000500857"/>
    </source>
</evidence>
<dbReference type="KEGG" id="oxy:HCG48_24675"/>
<name>A0A6H1U3F6_9CYAN</name>
<organism evidence="1 2">
    <name type="scientific">Oxynema aestuarii AP17</name>
    <dbReference type="NCBI Taxonomy" id="2064643"/>
    <lineage>
        <taxon>Bacteria</taxon>
        <taxon>Bacillati</taxon>
        <taxon>Cyanobacteriota</taxon>
        <taxon>Cyanophyceae</taxon>
        <taxon>Oscillatoriophycideae</taxon>
        <taxon>Oscillatoriales</taxon>
        <taxon>Oscillatoriaceae</taxon>
        <taxon>Oxynema</taxon>
        <taxon>Oxynema aestuarii</taxon>
    </lineage>
</organism>
<dbReference type="AlphaFoldDB" id="A0A6H1U3F6"/>
<dbReference type="Proteomes" id="UP000500857">
    <property type="component" value="Chromosome"/>
</dbReference>
<accession>A0A6H1U3F6</accession>
<sequence>MPVKQYHYEQLLAEYSNCENAILLLKQYRPYLEMMPSMRRAQESLITIPLPNIRIREPVSPSSPTGLTASQGEVIGLPCEIAILMCDPEWKVKMGEEIFVFIHRPGEDFSSLLRRWRQTQLWLSHGYEWIMPLHYQYIIGEGSDSIYPLFVIFEETPERIRRGLTGAALPFLVQKTVSVPEEDPQESSEEILSSPE</sequence>
<proteinExistence type="predicted"/>
<dbReference type="RefSeq" id="WP_168571548.1">
    <property type="nucleotide sequence ID" value="NZ_CP051167.1"/>
</dbReference>
<evidence type="ECO:0000313" key="1">
    <source>
        <dbReference type="EMBL" id="QIZ73402.1"/>
    </source>
</evidence>
<evidence type="ECO:0008006" key="3">
    <source>
        <dbReference type="Google" id="ProtNLM"/>
    </source>
</evidence>
<reference evidence="1 2" key="1">
    <citation type="submission" date="2020-04" db="EMBL/GenBank/DDBJ databases">
        <authorList>
            <person name="Basu S."/>
            <person name="Maruthanayagam V."/>
            <person name="Chakraborty S."/>
            <person name="Pramanik A."/>
            <person name="Mukherjee J."/>
            <person name="Brink B."/>
        </authorList>
    </citation>
    <scope>NUCLEOTIDE SEQUENCE [LARGE SCALE GENOMIC DNA]</scope>
    <source>
        <strain evidence="1 2">AP17</strain>
    </source>
</reference>
<keyword evidence="2" id="KW-1185">Reference proteome</keyword>